<keyword evidence="2" id="KW-0732">Signal</keyword>
<dbReference type="InterPro" id="IPR001279">
    <property type="entry name" value="Metallo-B-lactamas"/>
</dbReference>
<dbReference type="Proteomes" id="UP000192920">
    <property type="component" value="Unassembled WGS sequence"/>
</dbReference>
<dbReference type="PANTHER" id="PTHR42951">
    <property type="entry name" value="METALLO-BETA-LACTAMASE DOMAIN-CONTAINING"/>
    <property type="match status" value="1"/>
</dbReference>
<dbReference type="GO" id="GO:0016787">
    <property type="term" value="F:hydrolase activity"/>
    <property type="evidence" value="ECO:0007669"/>
    <property type="project" value="UniProtKB-KW"/>
</dbReference>
<dbReference type="Gene3D" id="3.60.15.10">
    <property type="entry name" value="Ribonuclease Z/Hydroxyacylglutathione hydrolase-like"/>
    <property type="match status" value="1"/>
</dbReference>
<name>A0A1Y6C579_9NEIS</name>
<evidence type="ECO:0000259" key="3">
    <source>
        <dbReference type="SMART" id="SM00849"/>
    </source>
</evidence>
<feature type="domain" description="Metallo-beta-lactamase" evidence="3">
    <location>
        <begin position="56"/>
        <end position="236"/>
    </location>
</feature>
<dbReference type="InterPro" id="IPR050855">
    <property type="entry name" value="NDM-1-like"/>
</dbReference>
<feature type="chain" id="PRO_5012825467" evidence="2">
    <location>
        <begin position="25"/>
        <end position="319"/>
    </location>
</feature>
<sequence>MMTRRLRLIAALLAGLGAMTDARAADYPITPQAVAPDSWAVIADTGYFTPQNGGFLVNTAFIATTEGVVVIGSGPSRAFGEQYRRVIERTAGKPVRELVITHKHPDHFLGNQAFRDVPIRAEEKTTAMLRNEAEGLAENLYRLVGDRMQGTEPLLPNAPLTPGVREIGGHQLEFIAVPGHTQSDIAVFDHTSGVLYAIDQVFNGRTPTLPNASLPEWFAALDRLEALPFKTLVPGHGAVTHDAAPIRATRRYLQWLDATLKEAARRGLTPTEVMALPIPADFAGWAEARAEWRRSVGFLYARYELAELPALAAPDQPTD</sequence>
<evidence type="ECO:0000313" key="4">
    <source>
        <dbReference type="EMBL" id="SMF37396.1"/>
    </source>
</evidence>
<accession>A0A1Y6C579</accession>
<dbReference type="AlphaFoldDB" id="A0A1Y6C579"/>
<evidence type="ECO:0000256" key="1">
    <source>
        <dbReference type="ARBA" id="ARBA00005250"/>
    </source>
</evidence>
<dbReference type="NCBIfam" id="TIGR04558">
    <property type="entry name" value="SoxH_rel_PQQ_1"/>
    <property type="match status" value="1"/>
</dbReference>
<feature type="signal peptide" evidence="2">
    <location>
        <begin position="1"/>
        <end position="24"/>
    </location>
</feature>
<dbReference type="InterPro" id="IPR036866">
    <property type="entry name" value="RibonucZ/Hydroxyglut_hydro"/>
</dbReference>
<evidence type="ECO:0000256" key="2">
    <source>
        <dbReference type="SAM" id="SignalP"/>
    </source>
</evidence>
<keyword evidence="4" id="KW-0378">Hydrolase</keyword>
<dbReference type="STRING" id="1123014.SAMN02745746_02818"/>
<dbReference type="Pfam" id="PF00753">
    <property type="entry name" value="Lactamase_B"/>
    <property type="match status" value="1"/>
</dbReference>
<proteinExistence type="inferred from homology"/>
<dbReference type="RefSeq" id="WP_085276959.1">
    <property type="nucleotide sequence ID" value="NZ_FXAG01000016.1"/>
</dbReference>
<dbReference type="SUPFAM" id="SSF56281">
    <property type="entry name" value="Metallo-hydrolase/oxidoreductase"/>
    <property type="match status" value="1"/>
</dbReference>
<dbReference type="CDD" id="cd16282">
    <property type="entry name" value="metallo-hydrolase-like_MBL-fold"/>
    <property type="match status" value="1"/>
</dbReference>
<comment type="similarity">
    <text evidence="1">Belongs to the metallo-beta-lactamase superfamily. Class-B beta-lactamase family.</text>
</comment>
<dbReference type="PANTHER" id="PTHR42951:SF4">
    <property type="entry name" value="ACYL-COENZYME A THIOESTERASE MBLAC2"/>
    <property type="match status" value="1"/>
</dbReference>
<dbReference type="SMART" id="SM00849">
    <property type="entry name" value="Lactamase_B"/>
    <property type="match status" value="1"/>
</dbReference>
<dbReference type="InterPro" id="IPR030811">
    <property type="entry name" value="SoxH-rel_PQQ_1"/>
</dbReference>
<dbReference type="GO" id="GO:0017001">
    <property type="term" value="P:antibiotic catabolic process"/>
    <property type="evidence" value="ECO:0007669"/>
    <property type="project" value="UniProtKB-ARBA"/>
</dbReference>
<dbReference type="EMBL" id="FXAG01000016">
    <property type="protein sequence ID" value="SMF37396.1"/>
    <property type="molecule type" value="Genomic_DNA"/>
</dbReference>
<protein>
    <submittedName>
        <fullName evidence="4">Quinoprotein relay system zinc metallohydrolase 1</fullName>
    </submittedName>
</protein>
<gene>
    <name evidence="4" type="ORF">SAMN02745746_02818</name>
</gene>
<reference evidence="5" key="1">
    <citation type="submission" date="2017-04" db="EMBL/GenBank/DDBJ databases">
        <authorList>
            <person name="Varghese N."/>
            <person name="Submissions S."/>
        </authorList>
    </citation>
    <scope>NUCLEOTIDE SEQUENCE [LARGE SCALE GENOMIC DNA]</scope>
    <source>
        <strain evidence="5">DSM 22618</strain>
    </source>
</reference>
<keyword evidence="5" id="KW-1185">Reference proteome</keyword>
<organism evidence="4 5">
    <name type="scientific">Pseudogulbenkiania subflava DSM 22618</name>
    <dbReference type="NCBI Taxonomy" id="1123014"/>
    <lineage>
        <taxon>Bacteria</taxon>
        <taxon>Pseudomonadati</taxon>
        <taxon>Pseudomonadota</taxon>
        <taxon>Betaproteobacteria</taxon>
        <taxon>Neisseriales</taxon>
        <taxon>Chromobacteriaceae</taxon>
        <taxon>Pseudogulbenkiania</taxon>
    </lineage>
</organism>
<evidence type="ECO:0000313" key="5">
    <source>
        <dbReference type="Proteomes" id="UP000192920"/>
    </source>
</evidence>